<organism evidence="7 8">
    <name type="scientific">Pseudoduganella namucuonensis</name>
    <dbReference type="NCBI Taxonomy" id="1035707"/>
    <lineage>
        <taxon>Bacteria</taxon>
        <taxon>Pseudomonadati</taxon>
        <taxon>Pseudomonadota</taxon>
        <taxon>Betaproteobacteria</taxon>
        <taxon>Burkholderiales</taxon>
        <taxon>Oxalobacteraceae</taxon>
        <taxon>Telluria group</taxon>
        <taxon>Pseudoduganella</taxon>
    </lineage>
</organism>
<dbReference type="InterPro" id="IPR047210">
    <property type="entry name" value="TPP_PYR_POXB-like"/>
</dbReference>
<evidence type="ECO:0000259" key="4">
    <source>
        <dbReference type="Pfam" id="PF00205"/>
    </source>
</evidence>
<dbReference type="InterPro" id="IPR011766">
    <property type="entry name" value="TPP_enzyme_TPP-bd"/>
</dbReference>
<dbReference type="CDD" id="cd02014">
    <property type="entry name" value="TPP_POX"/>
    <property type="match status" value="1"/>
</dbReference>
<dbReference type="PANTHER" id="PTHR42981">
    <property type="entry name" value="PYRUVATE DEHYDROGENASE [UBIQUINONE]"/>
    <property type="match status" value="1"/>
</dbReference>
<dbReference type="STRING" id="1035707.SAMN05216552_101138"/>
<dbReference type="InterPro" id="IPR029035">
    <property type="entry name" value="DHS-like_NAD/FAD-binding_dom"/>
</dbReference>
<dbReference type="InterPro" id="IPR047211">
    <property type="entry name" value="POXB-like"/>
</dbReference>
<dbReference type="Pfam" id="PF02776">
    <property type="entry name" value="TPP_enzyme_N"/>
    <property type="match status" value="1"/>
</dbReference>
<dbReference type="PROSITE" id="PS00187">
    <property type="entry name" value="TPP_ENZYMES"/>
    <property type="match status" value="1"/>
</dbReference>
<dbReference type="SUPFAM" id="SSF52518">
    <property type="entry name" value="Thiamin diphosphate-binding fold (THDP-binding)"/>
    <property type="match status" value="2"/>
</dbReference>
<feature type="domain" description="Thiamine pyrophosphate enzyme TPP-binding" evidence="5">
    <location>
        <begin position="388"/>
        <end position="542"/>
    </location>
</feature>
<reference evidence="8" key="1">
    <citation type="submission" date="2016-10" db="EMBL/GenBank/DDBJ databases">
        <authorList>
            <person name="Varghese N."/>
            <person name="Submissions S."/>
        </authorList>
    </citation>
    <scope>NUCLEOTIDE SEQUENCE [LARGE SCALE GENOMIC DNA]</scope>
    <source>
        <strain evidence="8">CGMCC 1.11014</strain>
    </source>
</reference>
<evidence type="ECO:0000259" key="5">
    <source>
        <dbReference type="Pfam" id="PF02775"/>
    </source>
</evidence>
<dbReference type="NCBIfam" id="NF006129">
    <property type="entry name" value="PRK08273.1"/>
    <property type="match status" value="1"/>
</dbReference>
<comment type="similarity">
    <text evidence="1 3">Belongs to the TPP enzyme family.</text>
</comment>
<sequence length="595" mass="64519">MATTVGDFLLQRLAEWGVRRVFGYPGDGINGIVGAFGRQDQIEFVQPRHEEMAAFMATAHAKFTGETGVCLATSGPGAIHLLNGLYDAKLDHQPVVAIVGQQQRMAMGGDYQQEVDLLSLFKDVAHEYVHMATDAAQVRHLIDRAMRIAREQRTVTCIIFPNDVQDLPAVPKPPREHGSVHSGIGALHRSLEPPLEALRQAADILNSGKKVAILAGAGALAATDELISVAEILGAGIAKALLGKAAVPDDLPYVTGSIGLLGTKPSHDMMNGCDTLLMVGSSFPYAEYLPKEGQARGVQIDIDARLTSLRYPMECSLVGDARATLRALIPLLERKQERGWQQQIEENTQRWWQVLEARAMNEADPVNPQRVFWELSSRLPDKSIITCDSGSSANWYARDVKLRRGMMASLSGGLATMGPAVPYAIAAKFAWPDRPVIALAGDGAMQMNGINGLITVARLWPQWRDPRLVVMVLNNGDLNLVTWEARAMGGDPRYAPSQGLPDFPYAAYGELLGLKGIRVSRPEDVGPAWDAALAADRPCVLEMVTDPNVPPLPPDVSLKQAGAYVSALLKGDPDSIAIVKATIKETWDSWFPPAR</sequence>
<dbReference type="Pfam" id="PF00205">
    <property type="entry name" value="TPP_enzyme_M"/>
    <property type="match status" value="1"/>
</dbReference>
<dbReference type="Proteomes" id="UP000199391">
    <property type="component" value="Unassembled WGS sequence"/>
</dbReference>
<dbReference type="RefSeq" id="WP_093556086.1">
    <property type="nucleotide sequence ID" value="NZ_FPBO01000011.1"/>
</dbReference>
<feature type="domain" description="Thiamine pyrophosphate enzyme central" evidence="4">
    <location>
        <begin position="198"/>
        <end position="328"/>
    </location>
</feature>
<dbReference type="Pfam" id="PF02775">
    <property type="entry name" value="TPP_enzyme_C"/>
    <property type="match status" value="1"/>
</dbReference>
<dbReference type="GO" id="GO:0000287">
    <property type="term" value="F:magnesium ion binding"/>
    <property type="evidence" value="ECO:0007669"/>
    <property type="project" value="InterPro"/>
</dbReference>
<dbReference type="EMBL" id="FPBO01000011">
    <property type="protein sequence ID" value="SFU83385.1"/>
    <property type="molecule type" value="Genomic_DNA"/>
</dbReference>
<keyword evidence="7" id="KW-0670">Pyruvate</keyword>
<feature type="domain" description="Thiamine pyrophosphate enzyme N-terminal TPP-binding" evidence="6">
    <location>
        <begin position="4"/>
        <end position="119"/>
    </location>
</feature>
<evidence type="ECO:0000256" key="1">
    <source>
        <dbReference type="ARBA" id="ARBA00007812"/>
    </source>
</evidence>
<proteinExistence type="inferred from homology"/>
<dbReference type="PANTHER" id="PTHR42981:SF2">
    <property type="entry name" value="PYRUVATE DEHYDROGENASE [UBIQUINONE]"/>
    <property type="match status" value="1"/>
</dbReference>
<keyword evidence="2 3" id="KW-0786">Thiamine pyrophosphate</keyword>
<protein>
    <submittedName>
        <fullName evidence="7">Pyruvate dehydrogenase (Quinone)</fullName>
    </submittedName>
</protein>
<dbReference type="GO" id="GO:0003824">
    <property type="term" value="F:catalytic activity"/>
    <property type="evidence" value="ECO:0007669"/>
    <property type="project" value="InterPro"/>
</dbReference>
<dbReference type="GO" id="GO:0030976">
    <property type="term" value="F:thiamine pyrophosphate binding"/>
    <property type="evidence" value="ECO:0007669"/>
    <property type="project" value="InterPro"/>
</dbReference>
<gene>
    <name evidence="7" type="ORF">SAMN05216552_101138</name>
</gene>
<dbReference type="InterPro" id="IPR029061">
    <property type="entry name" value="THDP-binding"/>
</dbReference>
<dbReference type="InterPro" id="IPR012001">
    <property type="entry name" value="Thiamin_PyroP_enz_TPP-bd_dom"/>
</dbReference>
<dbReference type="InterPro" id="IPR000399">
    <property type="entry name" value="TPP-bd_CS"/>
</dbReference>
<evidence type="ECO:0000259" key="6">
    <source>
        <dbReference type="Pfam" id="PF02776"/>
    </source>
</evidence>
<dbReference type="SUPFAM" id="SSF52467">
    <property type="entry name" value="DHS-like NAD/FAD-binding domain"/>
    <property type="match status" value="1"/>
</dbReference>
<keyword evidence="8" id="KW-1185">Reference proteome</keyword>
<evidence type="ECO:0000313" key="8">
    <source>
        <dbReference type="Proteomes" id="UP000199391"/>
    </source>
</evidence>
<dbReference type="InterPro" id="IPR012000">
    <property type="entry name" value="Thiamin_PyroP_enz_cen_dom"/>
</dbReference>
<dbReference type="OrthoDB" id="9785953at2"/>
<accession>A0A1I7JDW6</accession>
<name>A0A1I7JDW6_9BURK</name>
<evidence type="ECO:0000313" key="7">
    <source>
        <dbReference type="EMBL" id="SFU83385.1"/>
    </source>
</evidence>
<dbReference type="AlphaFoldDB" id="A0A1I7JDW6"/>
<dbReference type="CDD" id="cd07039">
    <property type="entry name" value="TPP_PYR_POX"/>
    <property type="match status" value="1"/>
</dbReference>
<evidence type="ECO:0000256" key="3">
    <source>
        <dbReference type="RuleBase" id="RU362132"/>
    </source>
</evidence>
<dbReference type="Gene3D" id="3.40.50.1220">
    <property type="entry name" value="TPP-binding domain"/>
    <property type="match status" value="1"/>
</dbReference>
<dbReference type="GO" id="GO:0019752">
    <property type="term" value="P:carboxylic acid metabolic process"/>
    <property type="evidence" value="ECO:0007669"/>
    <property type="project" value="UniProtKB-ARBA"/>
</dbReference>
<evidence type="ECO:0000256" key="2">
    <source>
        <dbReference type="ARBA" id="ARBA00023052"/>
    </source>
</evidence>
<dbReference type="Gene3D" id="3.40.50.970">
    <property type="match status" value="2"/>
</dbReference>
<dbReference type="InterPro" id="IPR047212">
    <property type="entry name" value="TPP_POXB-like"/>
</dbReference>